<evidence type="ECO:0000256" key="2">
    <source>
        <dbReference type="ARBA" id="ARBA00023136"/>
    </source>
</evidence>
<protein>
    <submittedName>
        <fullName evidence="6">Outer membrane protein assembly factor BamD</fullName>
    </submittedName>
</protein>
<dbReference type="InterPro" id="IPR039565">
    <property type="entry name" value="BamD-like"/>
</dbReference>
<feature type="chain" id="PRO_5045876934" evidence="4">
    <location>
        <begin position="22"/>
        <end position="278"/>
    </location>
</feature>
<dbReference type="Proteomes" id="UP000788426">
    <property type="component" value="Unassembled WGS sequence"/>
</dbReference>
<dbReference type="Pfam" id="PF13525">
    <property type="entry name" value="YfiO"/>
    <property type="match status" value="1"/>
</dbReference>
<comment type="caution">
    <text evidence="6">The sequence shown here is derived from an EMBL/GenBank/DDBJ whole genome shotgun (WGS) entry which is preliminary data.</text>
</comment>
<gene>
    <name evidence="6" type="primary">bamD</name>
    <name evidence="6" type="ORF">KZO38_08910</name>
</gene>
<organism evidence="6 7">
    <name type="scientific">Hoylesella nanceiensis</name>
    <dbReference type="NCBI Taxonomy" id="425941"/>
    <lineage>
        <taxon>Bacteria</taxon>
        <taxon>Pseudomonadati</taxon>
        <taxon>Bacteroidota</taxon>
        <taxon>Bacteroidia</taxon>
        <taxon>Bacteroidales</taxon>
        <taxon>Prevotellaceae</taxon>
        <taxon>Hoylesella</taxon>
    </lineage>
</organism>
<evidence type="ECO:0000313" key="6">
    <source>
        <dbReference type="EMBL" id="MBW4769876.1"/>
    </source>
</evidence>
<feature type="domain" description="Outer membrane lipoprotein BamD-like" evidence="5">
    <location>
        <begin position="37"/>
        <end position="230"/>
    </location>
</feature>
<dbReference type="PROSITE" id="PS51257">
    <property type="entry name" value="PROKAR_LIPOPROTEIN"/>
    <property type="match status" value="1"/>
</dbReference>
<keyword evidence="1 4" id="KW-0732">Signal</keyword>
<reference evidence="6 7" key="1">
    <citation type="submission" date="2021-07" db="EMBL/GenBank/DDBJ databases">
        <title>Genomic diversity and antimicrobial resistance of Prevotella spp. isolated from chronic lung disease airways.</title>
        <authorList>
            <person name="Webb K.A."/>
            <person name="Olagoke O.S."/>
            <person name="Baird T."/>
            <person name="Neill J."/>
            <person name="Pham A."/>
            <person name="Wells T.J."/>
            <person name="Ramsay K.A."/>
            <person name="Bell S.C."/>
            <person name="Sarovich D.S."/>
            <person name="Price E.P."/>
        </authorList>
    </citation>
    <scope>NUCLEOTIDE SEQUENCE [LARGE SCALE GENOMIC DNA]</scope>
    <source>
        <strain evidence="6 7">SCHI0011.S.12</strain>
    </source>
</reference>
<feature type="signal peptide" evidence="4">
    <location>
        <begin position="1"/>
        <end position="21"/>
    </location>
</feature>
<dbReference type="NCBIfam" id="TIGR03302">
    <property type="entry name" value="OM_YfiO"/>
    <property type="match status" value="1"/>
</dbReference>
<evidence type="ECO:0000256" key="4">
    <source>
        <dbReference type="SAM" id="SignalP"/>
    </source>
</evidence>
<proteinExistence type="predicted"/>
<evidence type="ECO:0000313" key="7">
    <source>
        <dbReference type="Proteomes" id="UP000788426"/>
    </source>
</evidence>
<dbReference type="RefSeq" id="WP_219481995.1">
    <property type="nucleotide sequence ID" value="NZ_CAUTEZ010000019.1"/>
</dbReference>
<keyword evidence="7" id="KW-1185">Reference proteome</keyword>
<keyword evidence="2" id="KW-0472">Membrane</keyword>
<keyword evidence="3" id="KW-0998">Cell outer membrane</keyword>
<dbReference type="EMBL" id="JAHXCT010000006">
    <property type="protein sequence ID" value="MBW4769876.1"/>
    <property type="molecule type" value="Genomic_DNA"/>
</dbReference>
<evidence type="ECO:0000256" key="1">
    <source>
        <dbReference type="ARBA" id="ARBA00022729"/>
    </source>
</evidence>
<accession>A0ABS6YF86</accession>
<name>A0ABS6YF86_9BACT</name>
<dbReference type="InterPro" id="IPR017689">
    <property type="entry name" value="BamD"/>
</dbReference>
<evidence type="ECO:0000256" key="3">
    <source>
        <dbReference type="ARBA" id="ARBA00023237"/>
    </source>
</evidence>
<evidence type="ECO:0000259" key="5">
    <source>
        <dbReference type="Pfam" id="PF13525"/>
    </source>
</evidence>
<sequence>MKNLSFIVIYIASLCVFSSCANEFNQVYKTTDFNYKYEYAKECFLNKKYQRASILLQDVVVQQKGTDNAQECLYMLGMAQYLNKEYDLAAQTFKKYYSSYPKGVYAENAEFYIGQSLYMSTPEPRLDQTQTIAAIAAFQEYLDLFPDANHKTEAQQRLFSLQDKLIKKELYSAQLYFDLGTYFGNCGPGENNYDACIITAQNALKDYPYSAMREDFALLIMKSKYELATQSIEEKKLERYQDAEDECYGFINEYPESKSRTLAEKYIKKCQEITKNKS</sequence>